<keyword evidence="4" id="KW-1185">Reference proteome</keyword>
<reference evidence="3 4" key="1">
    <citation type="submission" date="2021-06" db="EMBL/GenBank/DDBJ databases">
        <title>Actinoplanes lichenicola sp. nov., and Actinoplanes ovalisporus sp. nov., isolated from lichen in Thailand.</title>
        <authorList>
            <person name="Saeng-In P."/>
            <person name="Kanchanasin P."/>
            <person name="Yuki M."/>
            <person name="Kudo T."/>
            <person name="Ohkuma M."/>
            <person name="Phongsopitanun W."/>
            <person name="Tanasupawat S."/>
        </authorList>
    </citation>
    <scope>NUCLEOTIDE SEQUENCE [LARGE SCALE GENOMIC DNA]</scope>
    <source>
        <strain evidence="3 4">NBRC 110975</strain>
    </source>
</reference>
<keyword evidence="2" id="KW-0472">Membrane</keyword>
<feature type="region of interest" description="Disordered" evidence="1">
    <location>
        <begin position="1"/>
        <end position="34"/>
    </location>
</feature>
<comment type="caution">
    <text evidence="3">The sequence shown here is derived from an EMBL/GenBank/DDBJ whole genome shotgun (WGS) entry which is preliminary data.</text>
</comment>
<proteinExistence type="predicted"/>
<evidence type="ECO:0000256" key="2">
    <source>
        <dbReference type="SAM" id="Phobius"/>
    </source>
</evidence>
<feature type="transmembrane region" description="Helical" evidence="2">
    <location>
        <begin position="64"/>
        <end position="83"/>
    </location>
</feature>
<evidence type="ECO:0000313" key="3">
    <source>
        <dbReference type="EMBL" id="MBU2669435.1"/>
    </source>
</evidence>
<sequence>MGEKPNIGRAPVGRPPKGRARVGRAVGKAPTPENARTELFALAKEEPPPVFVDPSGGRRKWLRWTAYAVGFVLIAALVAVWVSQFTGSAEPPPRAPSSTTSAT</sequence>
<evidence type="ECO:0000313" key="4">
    <source>
        <dbReference type="Proteomes" id="UP001519654"/>
    </source>
</evidence>
<protein>
    <submittedName>
        <fullName evidence="3">Uncharacterized protein</fullName>
    </submittedName>
</protein>
<keyword evidence="2" id="KW-1133">Transmembrane helix</keyword>
<dbReference type="RefSeq" id="WP_215794028.1">
    <property type="nucleotide sequence ID" value="NZ_JAHKKG010000014.1"/>
</dbReference>
<evidence type="ECO:0000256" key="1">
    <source>
        <dbReference type="SAM" id="MobiDB-lite"/>
    </source>
</evidence>
<dbReference type="Proteomes" id="UP001519654">
    <property type="component" value="Unassembled WGS sequence"/>
</dbReference>
<organism evidence="3 4">
    <name type="scientific">Paractinoplanes bogorensis</name>
    <dbReference type="NCBI Taxonomy" id="1610840"/>
    <lineage>
        <taxon>Bacteria</taxon>
        <taxon>Bacillati</taxon>
        <taxon>Actinomycetota</taxon>
        <taxon>Actinomycetes</taxon>
        <taxon>Micromonosporales</taxon>
        <taxon>Micromonosporaceae</taxon>
        <taxon>Paractinoplanes</taxon>
    </lineage>
</organism>
<dbReference type="EMBL" id="JAHKKG010000014">
    <property type="protein sequence ID" value="MBU2669435.1"/>
    <property type="molecule type" value="Genomic_DNA"/>
</dbReference>
<accession>A0ABS5Z4T3</accession>
<name>A0ABS5Z4T3_9ACTN</name>
<gene>
    <name evidence="3" type="ORF">KOI35_38575</name>
</gene>
<keyword evidence="2" id="KW-0812">Transmembrane</keyword>